<dbReference type="Proteomes" id="UP000034364">
    <property type="component" value="Unassembled WGS sequence"/>
</dbReference>
<accession>A0A0G1UAB5</accession>
<protein>
    <recommendedName>
        <fullName evidence="4">ATP synthase subunit b</fullName>
    </recommendedName>
</protein>
<evidence type="ECO:0008006" key="4">
    <source>
        <dbReference type="Google" id="ProtNLM"/>
    </source>
</evidence>
<evidence type="ECO:0000313" key="2">
    <source>
        <dbReference type="EMBL" id="KKU63083.1"/>
    </source>
</evidence>
<organism evidence="2 3">
    <name type="scientific">Candidatus Amesbacteria bacterium GW2011_GWA1_47_16</name>
    <dbReference type="NCBI Taxonomy" id="1618353"/>
    <lineage>
        <taxon>Bacteria</taxon>
        <taxon>Candidatus Amesiibacteriota</taxon>
    </lineage>
</organism>
<gene>
    <name evidence="2" type="ORF">UX87_C0035G0006</name>
</gene>
<comment type="caution">
    <text evidence="2">The sequence shown here is derived from an EMBL/GenBank/DDBJ whole genome shotgun (WGS) entry which is preliminary data.</text>
</comment>
<evidence type="ECO:0000256" key="1">
    <source>
        <dbReference type="SAM" id="Coils"/>
    </source>
</evidence>
<feature type="coiled-coil region" evidence="1">
    <location>
        <begin position="15"/>
        <end position="45"/>
    </location>
</feature>
<dbReference type="EMBL" id="LCNV01000035">
    <property type="protein sequence ID" value="KKU63083.1"/>
    <property type="molecule type" value="Genomic_DNA"/>
</dbReference>
<reference evidence="2 3" key="1">
    <citation type="journal article" date="2015" name="Nature">
        <title>rRNA introns, odd ribosomes, and small enigmatic genomes across a large radiation of phyla.</title>
        <authorList>
            <person name="Brown C.T."/>
            <person name="Hug L.A."/>
            <person name="Thomas B.C."/>
            <person name="Sharon I."/>
            <person name="Castelle C.J."/>
            <person name="Singh A."/>
            <person name="Wilkins M.J."/>
            <person name="Williams K.H."/>
            <person name="Banfield J.F."/>
        </authorList>
    </citation>
    <scope>NUCLEOTIDE SEQUENCE [LARGE SCALE GENOMIC DNA]</scope>
</reference>
<sequence>MIAIVLLSAVLAVVLAGYDQRVKEINSLKEEQEETERKARQQALRIIEDARNKAISILQQVTIDTQRQKELLDSQVGEITQQQLKEYKQYLQKVSKEIEKGVEAQAKDYQKILEIETVGAEKVVAAKIEEGYIKAEKDVEVYKQKLMDKAREEIVVIIAEASQELLGKTITIDDQTELIMQALEEAKKQHVF</sequence>
<proteinExistence type="predicted"/>
<dbReference type="AlphaFoldDB" id="A0A0G1UAB5"/>
<name>A0A0G1UAB5_9BACT</name>
<keyword evidence="1" id="KW-0175">Coiled coil</keyword>
<evidence type="ECO:0000313" key="3">
    <source>
        <dbReference type="Proteomes" id="UP000034364"/>
    </source>
</evidence>